<keyword evidence="2" id="KW-0464">Manganese</keyword>
<feature type="domain" description="Peptidase M20 dimerisation" evidence="3">
    <location>
        <begin position="220"/>
        <end position="314"/>
    </location>
</feature>
<comment type="cofactor">
    <cofactor evidence="2">
        <name>Mn(2+)</name>
        <dbReference type="ChEBI" id="CHEBI:29035"/>
    </cofactor>
    <text evidence="2">The Mn(2+) ion enhances activity.</text>
</comment>
<feature type="binding site" evidence="2">
    <location>
        <position position="131"/>
    </location>
    <ligand>
        <name>Mn(2+)</name>
        <dbReference type="ChEBI" id="CHEBI:29035"/>
        <label>2</label>
    </ligand>
</feature>
<dbReference type="Proteomes" id="UP000315825">
    <property type="component" value="Unassembled WGS sequence"/>
</dbReference>
<evidence type="ECO:0000256" key="1">
    <source>
        <dbReference type="ARBA" id="ARBA00022801"/>
    </source>
</evidence>
<dbReference type="GO" id="GO:0046872">
    <property type="term" value="F:metal ion binding"/>
    <property type="evidence" value="ECO:0007669"/>
    <property type="project" value="UniProtKB-KW"/>
</dbReference>
<sequence>MRLSIISLLIFNSFIFADTDLKSDLEESLQDLMPKVIEWRHDIHQHPELANREFRTSRKVADHLESLGLAVETGIAYTGVVALIEGGKPGPTVALRADMDALPVTEKTGLPFASTVRTQYLGNDVGVMHACGHDAHVAILMGVAEFLVKNKQKLNGNVLLIFQPAEEGPPEDEGGGAKMMLEEGLFERYDPEAIFGLHVTNMPNGYIAIKPGPALAAASAYRITVKGVQTHGSTPWSGIDPIMATSQLIEALNTIVSRRINIINNPAVVSVGMVDAGTRNNIIPDEAMLMGTIRTYDPALRKEIYEEIEQIARGIAVGTGTEVNVEFDVGGFYPVTVNDKDLTTKLQNSLIEASQGKFVLLEAPATGAEDFSYFSREIPGVFFWLGVNKPGVGLDSTNFGASSEAAPNHSPYFFVHDDALDEGVRGLTYLVADYLSSQ</sequence>
<dbReference type="GO" id="GO:0019877">
    <property type="term" value="P:diaminopimelate biosynthetic process"/>
    <property type="evidence" value="ECO:0007669"/>
    <property type="project" value="UniProtKB-ARBA"/>
</dbReference>
<organism evidence="4 5">
    <name type="scientific">SAR86 cluster bacterium</name>
    <dbReference type="NCBI Taxonomy" id="2030880"/>
    <lineage>
        <taxon>Bacteria</taxon>
        <taxon>Pseudomonadati</taxon>
        <taxon>Pseudomonadota</taxon>
        <taxon>Gammaproteobacteria</taxon>
        <taxon>SAR86 cluster</taxon>
    </lineage>
</organism>
<accession>A0A520MVW7</accession>
<dbReference type="PANTHER" id="PTHR11014:SF63">
    <property type="entry name" value="METALLOPEPTIDASE, PUTATIVE (AFU_ORTHOLOGUE AFUA_6G09600)-RELATED"/>
    <property type="match status" value="1"/>
</dbReference>
<dbReference type="EMBL" id="SHBE01000019">
    <property type="protein sequence ID" value="RZO25370.1"/>
    <property type="molecule type" value="Genomic_DNA"/>
</dbReference>
<dbReference type="SUPFAM" id="SSF53187">
    <property type="entry name" value="Zn-dependent exopeptidases"/>
    <property type="match status" value="1"/>
</dbReference>
<dbReference type="InterPro" id="IPR002933">
    <property type="entry name" value="Peptidase_M20"/>
</dbReference>
<evidence type="ECO:0000256" key="2">
    <source>
        <dbReference type="PIRSR" id="PIRSR005962-1"/>
    </source>
</evidence>
<dbReference type="SUPFAM" id="SSF55031">
    <property type="entry name" value="Bacterial exopeptidase dimerisation domain"/>
    <property type="match status" value="1"/>
</dbReference>
<feature type="binding site" evidence="2">
    <location>
        <position position="167"/>
    </location>
    <ligand>
        <name>Mn(2+)</name>
        <dbReference type="ChEBI" id="CHEBI:29035"/>
        <label>2</label>
    </ligand>
</feature>
<dbReference type="NCBIfam" id="TIGR01891">
    <property type="entry name" value="amidohydrolases"/>
    <property type="match status" value="1"/>
</dbReference>
<reference evidence="4 5" key="1">
    <citation type="submission" date="2019-02" db="EMBL/GenBank/DDBJ databases">
        <title>Prokaryotic population dynamics and viral predation in marine succession experiment using metagenomics: the confinement effect.</title>
        <authorList>
            <person name="Haro-Moreno J.M."/>
            <person name="Rodriguez-Valera F."/>
            <person name="Lopez-Perez M."/>
        </authorList>
    </citation>
    <scope>NUCLEOTIDE SEQUENCE [LARGE SCALE GENOMIC DNA]</scope>
    <source>
        <strain evidence="4">MED-G159</strain>
    </source>
</reference>
<evidence type="ECO:0000313" key="5">
    <source>
        <dbReference type="Proteomes" id="UP000315825"/>
    </source>
</evidence>
<proteinExistence type="predicted"/>
<keyword evidence="1 4" id="KW-0378">Hydrolase</keyword>
<dbReference type="InterPro" id="IPR011650">
    <property type="entry name" value="Peptidase_M20_dimer"/>
</dbReference>
<gene>
    <name evidence="4" type="ORF">EVA92_05125</name>
</gene>
<dbReference type="PIRSF" id="PIRSF005962">
    <property type="entry name" value="Pept_M20D_amidohydro"/>
    <property type="match status" value="1"/>
</dbReference>
<dbReference type="PANTHER" id="PTHR11014">
    <property type="entry name" value="PEPTIDASE M20 FAMILY MEMBER"/>
    <property type="match status" value="1"/>
</dbReference>
<dbReference type="Pfam" id="PF01546">
    <property type="entry name" value="Peptidase_M20"/>
    <property type="match status" value="1"/>
</dbReference>
<protein>
    <submittedName>
        <fullName evidence="4">Amidohydrolase</fullName>
    </submittedName>
</protein>
<dbReference type="GO" id="GO:0050118">
    <property type="term" value="F:N-acetyldiaminopimelate deacetylase activity"/>
    <property type="evidence" value="ECO:0007669"/>
    <property type="project" value="UniProtKB-ARBA"/>
</dbReference>
<dbReference type="Pfam" id="PF07687">
    <property type="entry name" value="M20_dimer"/>
    <property type="match status" value="1"/>
</dbReference>
<evidence type="ECO:0000313" key="4">
    <source>
        <dbReference type="EMBL" id="RZO25370.1"/>
    </source>
</evidence>
<feature type="binding site" evidence="2">
    <location>
        <position position="133"/>
    </location>
    <ligand>
        <name>Mn(2+)</name>
        <dbReference type="ChEBI" id="CHEBI:29035"/>
        <label>2</label>
    </ligand>
</feature>
<feature type="binding site" evidence="2">
    <location>
        <position position="198"/>
    </location>
    <ligand>
        <name>Mn(2+)</name>
        <dbReference type="ChEBI" id="CHEBI:29035"/>
        <label>2</label>
    </ligand>
</feature>
<dbReference type="FunFam" id="3.30.70.360:FF:000001">
    <property type="entry name" value="N-acetyldiaminopimelate deacetylase"/>
    <property type="match status" value="1"/>
</dbReference>
<comment type="caution">
    <text evidence="4">The sequence shown here is derived from an EMBL/GenBank/DDBJ whole genome shotgun (WGS) entry which is preliminary data.</text>
</comment>
<dbReference type="InterPro" id="IPR036264">
    <property type="entry name" value="Bact_exopeptidase_dim_dom"/>
</dbReference>
<dbReference type="Gene3D" id="3.30.70.360">
    <property type="match status" value="1"/>
</dbReference>
<evidence type="ECO:0000259" key="3">
    <source>
        <dbReference type="Pfam" id="PF07687"/>
    </source>
</evidence>
<keyword evidence="2" id="KW-0479">Metal-binding</keyword>
<dbReference type="InterPro" id="IPR017439">
    <property type="entry name" value="Amidohydrolase"/>
</dbReference>
<feature type="binding site" evidence="2">
    <location>
        <position position="409"/>
    </location>
    <ligand>
        <name>Mn(2+)</name>
        <dbReference type="ChEBI" id="CHEBI:29035"/>
        <label>2</label>
    </ligand>
</feature>
<dbReference type="AlphaFoldDB" id="A0A520MVW7"/>
<dbReference type="Gene3D" id="3.40.630.10">
    <property type="entry name" value="Zn peptidases"/>
    <property type="match status" value="1"/>
</dbReference>
<name>A0A520MVW7_9GAMM</name>